<reference evidence="6" key="1">
    <citation type="submission" date="2023-04" db="EMBL/GenBank/DDBJ databases">
        <title>Candida boidinii NBRC 10035.</title>
        <authorList>
            <person name="Ichikawa N."/>
            <person name="Sato H."/>
            <person name="Tonouchi N."/>
        </authorList>
    </citation>
    <scope>NUCLEOTIDE SEQUENCE</scope>
    <source>
        <strain evidence="6">NBRC 10035</strain>
    </source>
</reference>
<comment type="similarity">
    <text evidence="2 4">Belongs to the glucosamine/galactosamine-6-phosphate isomerase family.</text>
</comment>
<evidence type="ECO:0000256" key="3">
    <source>
        <dbReference type="ARBA" id="ARBA00022801"/>
    </source>
</evidence>
<evidence type="ECO:0000259" key="5">
    <source>
        <dbReference type="Pfam" id="PF01182"/>
    </source>
</evidence>
<dbReference type="AlphaFoldDB" id="A0A9W6SXB1"/>
<dbReference type="InterPro" id="IPR006148">
    <property type="entry name" value="Glc/Gal-6P_isomerase"/>
</dbReference>
<dbReference type="EMBL" id="BSXN01000278">
    <property type="protein sequence ID" value="GME67899.1"/>
    <property type="molecule type" value="Genomic_DNA"/>
</dbReference>
<gene>
    <name evidence="6" type="ORF">Cboi02_000124600</name>
</gene>
<evidence type="ECO:0000313" key="6">
    <source>
        <dbReference type="EMBL" id="GME67899.1"/>
    </source>
</evidence>
<dbReference type="GO" id="GO:0005975">
    <property type="term" value="P:carbohydrate metabolic process"/>
    <property type="evidence" value="ECO:0007669"/>
    <property type="project" value="InterPro"/>
</dbReference>
<dbReference type="GO" id="GO:0006046">
    <property type="term" value="P:N-acetylglucosamine catabolic process"/>
    <property type="evidence" value="ECO:0007669"/>
    <property type="project" value="TreeGrafter"/>
</dbReference>
<dbReference type="InterPro" id="IPR037171">
    <property type="entry name" value="NagB/RpiA_transferase-like"/>
</dbReference>
<comment type="catalytic activity">
    <reaction evidence="1 4">
        <text>alpha-D-glucosamine 6-phosphate + H2O = beta-D-fructose 6-phosphate + NH4(+)</text>
        <dbReference type="Rhea" id="RHEA:12172"/>
        <dbReference type="ChEBI" id="CHEBI:15377"/>
        <dbReference type="ChEBI" id="CHEBI:28938"/>
        <dbReference type="ChEBI" id="CHEBI:57634"/>
        <dbReference type="ChEBI" id="CHEBI:75989"/>
        <dbReference type="EC" id="3.5.99.6"/>
    </reaction>
</comment>
<dbReference type="Proteomes" id="UP001165120">
    <property type="component" value="Unassembled WGS sequence"/>
</dbReference>
<dbReference type="PROSITE" id="PS01161">
    <property type="entry name" value="GLC_GALNAC_ISOMERASE"/>
    <property type="match status" value="1"/>
</dbReference>
<dbReference type="SUPFAM" id="SSF100950">
    <property type="entry name" value="NagB/RpiA/CoA transferase-like"/>
    <property type="match status" value="1"/>
</dbReference>
<evidence type="ECO:0000256" key="1">
    <source>
        <dbReference type="ARBA" id="ARBA00000644"/>
    </source>
</evidence>
<dbReference type="EC" id="3.5.99.6" evidence="4"/>
<proteinExistence type="inferred from homology"/>
<dbReference type="Gene3D" id="3.40.50.1360">
    <property type="match status" value="1"/>
</dbReference>
<dbReference type="Pfam" id="PF01182">
    <property type="entry name" value="Glucosamine_iso"/>
    <property type="match status" value="1"/>
</dbReference>
<dbReference type="PANTHER" id="PTHR11280:SF5">
    <property type="entry name" value="GLUCOSAMINE-6-PHOSPHATE ISOMERASE"/>
    <property type="match status" value="1"/>
</dbReference>
<dbReference type="GO" id="GO:0006043">
    <property type="term" value="P:glucosamine catabolic process"/>
    <property type="evidence" value="ECO:0007669"/>
    <property type="project" value="TreeGrafter"/>
</dbReference>
<comment type="caution">
    <text evidence="6">The sequence shown here is derived from an EMBL/GenBank/DDBJ whole genome shotgun (WGS) entry which is preliminary data.</text>
</comment>
<dbReference type="CDD" id="cd01399">
    <property type="entry name" value="GlcN6P_deaminase"/>
    <property type="match status" value="1"/>
</dbReference>
<accession>A0A9W6SXB1</accession>
<dbReference type="GO" id="GO:0005737">
    <property type="term" value="C:cytoplasm"/>
    <property type="evidence" value="ECO:0007669"/>
    <property type="project" value="TreeGrafter"/>
</dbReference>
<dbReference type="GO" id="GO:0004342">
    <property type="term" value="F:glucosamine-6-phosphate deaminase activity"/>
    <property type="evidence" value="ECO:0007669"/>
    <property type="project" value="UniProtKB-UniRule"/>
</dbReference>
<dbReference type="InterPro" id="IPR018321">
    <property type="entry name" value="Glucosamine6P_isomerase_CS"/>
</dbReference>
<evidence type="ECO:0000256" key="4">
    <source>
        <dbReference type="RuleBase" id="RU361197"/>
    </source>
</evidence>
<evidence type="ECO:0000256" key="2">
    <source>
        <dbReference type="ARBA" id="ARBA00005526"/>
    </source>
</evidence>
<dbReference type="PANTHER" id="PTHR11280">
    <property type="entry name" value="GLUCOSAMINE-6-PHOSPHATE ISOMERASE"/>
    <property type="match status" value="1"/>
</dbReference>
<keyword evidence="7" id="KW-1185">Reference proteome</keyword>
<feature type="domain" description="Glucosamine/galactosamine-6-phosphate isomerase" evidence="5">
    <location>
        <begin position="14"/>
        <end position="239"/>
    </location>
</feature>
<organism evidence="6 7">
    <name type="scientific">Candida boidinii</name>
    <name type="common">Yeast</name>
    <dbReference type="NCBI Taxonomy" id="5477"/>
    <lineage>
        <taxon>Eukaryota</taxon>
        <taxon>Fungi</taxon>
        <taxon>Dikarya</taxon>
        <taxon>Ascomycota</taxon>
        <taxon>Saccharomycotina</taxon>
        <taxon>Pichiomycetes</taxon>
        <taxon>Pichiales</taxon>
        <taxon>Pichiaceae</taxon>
        <taxon>Ogataea</taxon>
        <taxon>Ogataea/Candida clade</taxon>
    </lineage>
</organism>
<keyword evidence="3 4" id="KW-0378">Hydrolase</keyword>
<dbReference type="NCBIfam" id="TIGR00502">
    <property type="entry name" value="nagB"/>
    <property type="match status" value="1"/>
</dbReference>
<evidence type="ECO:0000313" key="7">
    <source>
        <dbReference type="Proteomes" id="UP001165120"/>
    </source>
</evidence>
<dbReference type="GO" id="GO:0019262">
    <property type="term" value="P:N-acetylneuraminate catabolic process"/>
    <property type="evidence" value="ECO:0007669"/>
    <property type="project" value="TreeGrafter"/>
</dbReference>
<name>A0A9W6SXB1_CANBO</name>
<sequence>MYVYIFEKLQLFENSTEASNSVADYIIEKINKFKPTERKPFVLGLPTGSSPEKVYARLVEQYKNGKVDFTNVVSFNMDEYYGLEATHPQSYHYFMYHHLFNHVNFKSENINILNGLASDWEKECHDYEAKIKKYGRIHLFLGGLGPEGHIAFNEAGSPRYSITRKVTLVESTIKANSRFFNNDLSKVPKYALSVGISTIIDNSDEIIIVVYGKSKRYALRKTVSSPETADFPSTYLQDHPDTTIYADFEAIEGFEKSKL</sequence>
<keyword evidence="4" id="KW-0119">Carbohydrate metabolism</keyword>
<protein>
    <recommendedName>
        <fullName evidence="4">Glucosamine-6-phosphate isomerase</fullName>
        <ecNumber evidence="4">3.5.99.6</ecNumber>
    </recommendedName>
    <alternativeName>
        <fullName evidence="4">Glucosamine-6-phosphate isomerase</fullName>
    </alternativeName>
</protein>
<dbReference type="InterPro" id="IPR004547">
    <property type="entry name" value="Glucosamine6P_isomerase"/>
</dbReference>
<dbReference type="GO" id="GO:0042802">
    <property type="term" value="F:identical protein binding"/>
    <property type="evidence" value="ECO:0007669"/>
    <property type="project" value="TreeGrafter"/>
</dbReference>